<dbReference type="Pfam" id="PF01258">
    <property type="entry name" value="zf-dskA_traR"/>
    <property type="match status" value="1"/>
</dbReference>
<evidence type="ECO:0000256" key="1">
    <source>
        <dbReference type="ARBA" id="ARBA00022723"/>
    </source>
</evidence>
<dbReference type="Gene3D" id="1.20.120.910">
    <property type="entry name" value="DksA, coiled-coil domain"/>
    <property type="match status" value="1"/>
</dbReference>
<feature type="coiled-coil region" evidence="5">
    <location>
        <begin position="6"/>
        <end position="33"/>
    </location>
</feature>
<keyword evidence="2" id="KW-0863">Zinc-finger</keyword>
<sequence length="192" mass="22369">MNREKIKIFEEKLLKEKKEKEDLIKAIKDEKQDNSINELSNYDNHPSDSATELFEVEKAMALQAEQERILDQVNSALENIHQQNYGHCKNCGAPIVEKRLEEIPYTNICSKCALEKENITTENTFNQAVNEIVISTSFQGRGKEFNTGTDSAYEKLESFNMMENMEEFSDYEEDYEDSIEKISNQQYKNQLQ</sequence>
<dbReference type="InterPro" id="IPR000962">
    <property type="entry name" value="Znf_DskA_TraR"/>
</dbReference>
<keyword evidence="1" id="KW-0479">Metal-binding</keyword>
<feature type="domain" description="Zinc finger DksA/TraR C4-type" evidence="6">
    <location>
        <begin position="84"/>
        <end position="117"/>
    </location>
</feature>
<evidence type="ECO:0000256" key="3">
    <source>
        <dbReference type="ARBA" id="ARBA00022833"/>
    </source>
</evidence>
<dbReference type="RefSeq" id="WP_073337262.1">
    <property type="nucleotide sequence ID" value="NZ_FQXM01000004.1"/>
</dbReference>
<dbReference type="OrthoDB" id="9811543at2"/>
<dbReference type="PANTHER" id="PTHR33823:SF4">
    <property type="entry name" value="GENERAL STRESS PROTEIN 16O"/>
    <property type="match status" value="1"/>
</dbReference>
<dbReference type="SUPFAM" id="SSF57716">
    <property type="entry name" value="Glucocorticoid receptor-like (DNA-binding domain)"/>
    <property type="match status" value="1"/>
</dbReference>
<accession>A0A1M5SH24</accession>
<keyword evidence="8" id="KW-1185">Reference proteome</keyword>
<keyword evidence="5" id="KW-0175">Coiled coil</keyword>
<name>A0A1M5SH24_9CLOT</name>
<evidence type="ECO:0000313" key="7">
    <source>
        <dbReference type="EMBL" id="SHH37791.1"/>
    </source>
</evidence>
<dbReference type="AlphaFoldDB" id="A0A1M5SH24"/>
<reference evidence="7 8" key="1">
    <citation type="submission" date="2016-11" db="EMBL/GenBank/DDBJ databases">
        <authorList>
            <person name="Jaros S."/>
            <person name="Januszkiewicz K."/>
            <person name="Wedrychowicz H."/>
        </authorList>
    </citation>
    <scope>NUCLEOTIDE SEQUENCE [LARGE SCALE GENOMIC DNA]</scope>
    <source>
        <strain evidence="7 8">DSM 8605</strain>
    </source>
</reference>
<dbReference type="PROSITE" id="PS51128">
    <property type="entry name" value="ZF_DKSA_2"/>
    <property type="match status" value="1"/>
</dbReference>
<proteinExistence type="predicted"/>
<dbReference type="EMBL" id="FQXM01000004">
    <property type="protein sequence ID" value="SHH37791.1"/>
    <property type="molecule type" value="Genomic_DNA"/>
</dbReference>
<dbReference type="GO" id="GO:0008270">
    <property type="term" value="F:zinc ion binding"/>
    <property type="evidence" value="ECO:0007669"/>
    <property type="project" value="UniProtKB-KW"/>
</dbReference>
<keyword evidence="3" id="KW-0862">Zinc</keyword>
<dbReference type="PANTHER" id="PTHR33823">
    <property type="entry name" value="RNA POLYMERASE-BINDING TRANSCRIPTION FACTOR DKSA-RELATED"/>
    <property type="match status" value="1"/>
</dbReference>
<evidence type="ECO:0000313" key="8">
    <source>
        <dbReference type="Proteomes" id="UP000184447"/>
    </source>
</evidence>
<evidence type="ECO:0000256" key="5">
    <source>
        <dbReference type="SAM" id="Coils"/>
    </source>
</evidence>
<dbReference type="STRING" id="1121316.SAMN02745207_00933"/>
<evidence type="ECO:0000256" key="2">
    <source>
        <dbReference type="ARBA" id="ARBA00022771"/>
    </source>
</evidence>
<organism evidence="7 8">
    <name type="scientific">Clostridium grantii DSM 8605</name>
    <dbReference type="NCBI Taxonomy" id="1121316"/>
    <lineage>
        <taxon>Bacteria</taxon>
        <taxon>Bacillati</taxon>
        <taxon>Bacillota</taxon>
        <taxon>Clostridia</taxon>
        <taxon>Eubacteriales</taxon>
        <taxon>Clostridiaceae</taxon>
        <taxon>Clostridium</taxon>
    </lineage>
</organism>
<gene>
    <name evidence="7" type="ORF">SAMN02745207_00933</name>
</gene>
<dbReference type="InterPro" id="IPR037187">
    <property type="entry name" value="DnaK_N"/>
</dbReference>
<evidence type="ECO:0000256" key="4">
    <source>
        <dbReference type="PROSITE-ProRule" id="PRU00510"/>
    </source>
</evidence>
<protein>
    <submittedName>
        <fullName evidence="7">Transcriptional regulator, TraR/DksA family</fullName>
    </submittedName>
</protein>
<dbReference type="Proteomes" id="UP000184447">
    <property type="component" value="Unassembled WGS sequence"/>
</dbReference>
<feature type="zinc finger region" description="dksA C4-type" evidence="4">
    <location>
        <begin position="88"/>
        <end position="112"/>
    </location>
</feature>
<evidence type="ECO:0000259" key="6">
    <source>
        <dbReference type="Pfam" id="PF01258"/>
    </source>
</evidence>
<dbReference type="SUPFAM" id="SSF109635">
    <property type="entry name" value="DnaK suppressor protein DksA, alpha-hairpin domain"/>
    <property type="match status" value="1"/>
</dbReference>